<feature type="transmembrane region" description="Helical" evidence="1">
    <location>
        <begin position="107"/>
        <end position="125"/>
    </location>
</feature>
<keyword evidence="4" id="KW-1185">Reference proteome</keyword>
<dbReference type="RefSeq" id="WP_176438412.1">
    <property type="nucleotide sequence ID" value="NZ_FXYE01000001.1"/>
</dbReference>
<protein>
    <submittedName>
        <fullName evidence="3">Tripartite tricarboxylate transporter TctB family protein</fullName>
    </submittedName>
</protein>
<gene>
    <name evidence="3" type="ORF">COL8621_00271</name>
</gene>
<dbReference type="Proteomes" id="UP000202922">
    <property type="component" value="Unassembled WGS sequence"/>
</dbReference>
<dbReference type="EMBL" id="FXYE01000001">
    <property type="protein sequence ID" value="SMX31088.1"/>
    <property type="molecule type" value="Genomic_DNA"/>
</dbReference>
<evidence type="ECO:0000256" key="1">
    <source>
        <dbReference type="SAM" id="Phobius"/>
    </source>
</evidence>
<sequence length="161" mass="16978">MQVQRLKAIGLPLAIALLTVVYAFGVLNIRSQFDEGLVGPQFLPTVLVLLSLAMCAVIALRDIRKLDTSSEPAQQADADTRALQLRTAGLFVAIVAFIATFKPLGYAASTTAFSWVVLWLFSFGVGQPALRAAVAVAVSAAGYALFALAFGAHIPLGPEAF</sequence>
<organism evidence="3 4">
    <name type="scientific">Actibacterium lipolyticum</name>
    <dbReference type="NCBI Taxonomy" id="1524263"/>
    <lineage>
        <taxon>Bacteria</taxon>
        <taxon>Pseudomonadati</taxon>
        <taxon>Pseudomonadota</taxon>
        <taxon>Alphaproteobacteria</taxon>
        <taxon>Rhodobacterales</taxon>
        <taxon>Roseobacteraceae</taxon>
        <taxon>Actibacterium</taxon>
    </lineage>
</organism>
<proteinExistence type="predicted"/>
<keyword evidence="1" id="KW-0812">Transmembrane</keyword>
<evidence type="ECO:0000313" key="3">
    <source>
        <dbReference type="EMBL" id="SMX31088.1"/>
    </source>
</evidence>
<accession>A0A238JK99</accession>
<dbReference type="Pfam" id="PF07331">
    <property type="entry name" value="TctB"/>
    <property type="match status" value="1"/>
</dbReference>
<feature type="domain" description="DUF1468" evidence="2">
    <location>
        <begin position="13"/>
        <end position="155"/>
    </location>
</feature>
<keyword evidence="1" id="KW-1133">Transmembrane helix</keyword>
<feature type="transmembrane region" description="Helical" evidence="1">
    <location>
        <begin position="132"/>
        <end position="154"/>
    </location>
</feature>
<name>A0A238JK99_9RHOB</name>
<keyword evidence="1" id="KW-0472">Membrane</keyword>
<reference evidence="4" key="1">
    <citation type="submission" date="2017-05" db="EMBL/GenBank/DDBJ databases">
        <authorList>
            <person name="Rodrigo-Torres L."/>
            <person name="Arahal R. D."/>
            <person name="Lucena T."/>
        </authorList>
    </citation>
    <scope>NUCLEOTIDE SEQUENCE [LARGE SCALE GENOMIC DNA]</scope>
    <source>
        <strain evidence="4">CECT 8621</strain>
    </source>
</reference>
<feature type="transmembrane region" description="Helical" evidence="1">
    <location>
        <begin position="42"/>
        <end position="63"/>
    </location>
</feature>
<dbReference type="InterPro" id="IPR009936">
    <property type="entry name" value="DUF1468"/>
</dbReference>
<feature type="transmembrane region" description="Helical" evidence="1">
    <location>
        <begin position="83"/>
        <end position="101"/>
    </location>
</feature>
<evidence type="ECO:0000259" key="2">
    <source>
        <dbReference type="Pfam" id="PF07331"/>
    </source>
</evidence>
<dbReference type="AlphaFoldDB" id="A0A238JK99"/>
<evidence type="ECO:0000313" key="4">
    <source>
        <dbReference type="Proteomes" id="UP000202922"/>
    </source>
</evidence>